<dbReference type="PROSITE" id="PS00028">
    <property type="entry name" value="ZINC_FINGER_C2H2_1"/>
    <property type="match status" value="1"/>
</dbReference>
<dbReference type="GO" id="GO:0008270">
    <property type="term" value="F:zinc ion binding"/>
    <property type="evidence" value="ECO:0007669"/>
    <property type="project" value="InterPro"/>
</dbReference>
<name>V5GPJ5_ANOGL</name>
<feature type="compositionally biased region" description="Basic residues" evidence="1">
    <location>
        <begin position="46"/>
        <end position="55"/>
    </location>
</feature>
<dbReference type="SMART" id="SM00355">
    <property type="entry name" value="ZnF_C2H2"/>
    <property type="match status" value="2"/>
</dbReference>
<feature type="compositionally biased region" description="Polar residues" evidence="1">
    <location>
        <begin position="102"/>
        <end position="117"/>
    </location>
</feature>
<feature type="region of interest" description="Disordered" evidence="1">
    <location>
        <begin position="46"/>
        <end position="65"/>
    </location>
</feature>
<dbReference type="InterPro" id="IPR013087">
    <property type="entry name" value="Znf_C2H2_type"/>
</dbReference>
<dbReference type="EMBL" id="GALX01004969">
    <property type="protein sequence ID" value="JAB63497.1"/>
    <property type="molecule type" value="Transcribed_RNA"/>
</dbReference>
<protein>
    <recommendedName>
        <fullName evidence="2">C2H2-type domain-containing protein</fullName>
    </recommendedName>
</protein>
<reference evidence="3" key="1">
    <citation type="submission" date="2013-07" db="EMBL/GenBank/DDBJ databases">
        <title>Midgut Transcriptome Profiling of Anoplphora glabripennis, a Lignocellulose Degrading, Wood-Boring Cerambycid.</title>
        <authorList>
            <person name="Scully E.D."/>
            <person name="Hoover K."/>
            <person name="Carlson J.E."/>
            <person name="Tien M."/>
            <person name="Geib S.M."/>
        </authorList>
    </citation>
    <scope>NUCLEOTIDE SEQUENCE</scope>
</reference>
<dbReference type="Pfam" id="PF12874">
    <property type="entry name" value="zf-met"/>
    <property type="match status" value="1"/>
</dbReference>
<dbReference type="InterPro" id="IPR003604">
    <property type="entry name" value="Matrin/U1-like-C_Znf_C2H2"/>
</dbReference>
<dbReference type="SUPFAM" id="SSF57667">
    <property type="entry name" value="beta-beta-alpha zinc fingers"/>
    <property type="match status" value="2"/>
</dbReference>
<dbReference type="GO" id="GO:0003676">
    <property type="term" value="F:nucleic acid binding"/>
    <property type="evidence" value="ECO:0007669"/>
    <property type="project" value="InterPro"/>
</dbReference>
<feature type="region of interest" description="Disordered" evidence="1">
    <location>
        <begin position="98"/>
        <end position="117"/>
    </location>
</feature>
<dbReference type="SMART" id="SM00451">
    <property type="entry name" value="ZnF_U1"/>
    <property type="match status" value="2"/>
</dbReference>
<dbReference type="AlphaFoldDB" id="V5GPJ5"/>
<evidence type="ECO:0000259" key="2">
    <source>
        <dbReference type="PROSITE" id="PS00028"/>
    </source>
</evidence>
<sequence length="670" mass="78106">RTNMEAGYSSVKDFVNSAGDSAEKLTCDLCEIFDIHKNDFENHLKSRGHRKKLRKKDREREKESGKSEEERFECEYCNRTIRGEEFYKAHLGSKTHKRNLKRFTTGQTKSATASAQVNRSNRRSRKLIIGTQDEIGQIDFIRQKYKIRLDRIEDLNYKAYIYSVTAYLSLRLALDQNVEDFKLSVNDREWQVFGDVVIYITYKEKKVLYVIQCKKITQAFKQIEQLEEAKIHVEKQYQYLAQLKGAGKDVLETKFVIFTTCSTNSNFVQSVPLKAAILNKWSTSDDDNFLDGTLKLKSGLKKNEIINVTNDPENIYSFILSDNVGYHLPQLFLYTGQRILPSMLNQLLKHKFDRYPDISTDFMKYIERWIDGKLGGNYKLKKKDVVLKVGEILLGPYIVSPKNVHSKHDAFDVWNQVISRVDLTVVKNESYTISKICRPLNIMIEETLSTTIDTITKSIHLKHDTLHQVGDPIKSYFFEVVRENVYDDIPLHLVYNVFWKAGKIPLLMSSEKEEEAKGFILDVIMLMKKMGVHKKFLIKSANLNLNRYKETLKIFTCLDDVKEFVDWNEVKIRVSDSFELSLSEIQNSDPFFSKWVTPNMFFDIAVGKYSLKPSYFPKKLHRKKDILKLILSDDVKDNLEYQLYPEIDISETDSRDSNESRLRGVDPHIL</sequence>
<proteinExistence type="predicted"/>
<feature type="non-terminal residue" evidence="3">
    <location>
        <position position="1"/>
    </location>
</feature>
<dbReference type="Gene3D" id="3.30.160.60">
    <property type="entry name" value="Classic Zinc Finger"/>
    <property type="match status" value="1"/>
</dbReference>
<feature type="compositionally biased region" description="Basic and acidic residues" evidence="1">
    <location>
        <begin position="56"/>
        <end position="65"/>
    </location>
</feature>
<dbReference type="InterPro" id="IPR036236">
    <property type="entry name" value="Znf_C2H2_sf"/>
</dbReference>
<organism evidence="3">
    <name type="scientific">Anoplophora glabripennis</name>
    <name type="common">Asian longhorn beetle</name>
    <name type="synonym">Anoplophora nobilis</name>
    <dbReference type="NCBI Taxonomy" id="217634"/>
    <lineage>
        <taxon>Eukaryota</taxon>
        <taxon>Metazoa</taxon>
        <taxon>Ecdysozoa</taxon>
        <taxon>Arthropoda</taxon>
        <taxon>Hexapoda</taxon>
        <taxon>Insecta</taxon>
        <taxon>Pterygota</taxon>
        <taxon>Neoptera</taxon>
        <taxon>Endopterygota</taxon>
        <taxon>Coleoptera</taxon>
        <taxon>Polyphaga</taxon>
        <taxon>Cucujiformia</taxon>
        <taxon>Chrysomeloidea</taxon>
        <taxon>Cerambycidae</taxon>
        <taxon>Lamiinae</taxon>
        <taxon>Lamiini</taxon>
        <taxon>Anoplophora</taxon>
    </lineage>
</organism>
<evidence type="ECO:0000256" key="1">
    <source>
        <dbReference type="SAM" id="MobiDB-lite"/>
    </source>
</evidence>
<accession>V5GPJ5</accession>
<evidence type="ECO:0000313" key="3">
    <source>
        <dbReference type="EMBL" id="JAB63497.1"/>
    </source>
</evidence>
<feature type="domain" description="C2H2-type" evidence="2">
    <location>
        <begin position="74"/>
        <end position="96"/>
    </location>
</feature>